<evidence type="ECO:0000313" key="2">
    <source>
        <dbReference type="EMBL" id="GBO14985.1"/>
    </source>
</evidence>
<evidence type="ECO:0000256" key="1">
    <source>
        <dbReference type="SAM" id="MobiDB-lite"/>
    </source>
</evidence>
<dbReference type="EMBL" id="BGPR01039062">
    <property type="protein sequence ID" value="GBO14985.1"/>
    <property type="molecule type" value="Genomic_DNA"/>
</dbReference>
<feature type="region of interest" description="Disordered" evidence="1">
    <location>
        <begin position="28"/>
        <end position="50"/>
    </location>
</feature>
<sequence>MNSFDTIKSILLVAAMPVEGQTRRRKKLIDEDANEDNMSKMEESPSINLPAASKKKLLKIDLENKMERK</sequence>
<accession>A0A4Y2UPR0</accession>
<organism evidence="2 3">
    <name type="scientific">Araneus ventricosus</name>
    <name type="common">Orbweaver spider</name>
    <name type="synonym">Epeira ventricosa</name>
    <dbReference type="NCBI Taxonomy" id="182803"/>
    <lineage>
        <taxon>Eukaryota</taxon>
        <taxon>Metazoa</taxon>
        <taxon>Ecdysozoa</taxon>
        <taxon>Arthropoda</taxon>
        <taxon>Chelicerata</taxon>
        <taxon>Arachnida</taxon>
        <taxon>Araneae</taxon>
        <taxon>Araneomorphae</taxon>
        <taxon>Entelegynae</taxon>
        <taxon>Araneoidea</taxon>
        <taxon>Araneidae</taxon>
        <taxon>Araneus</taxon>
    </lineage>
</organism>
<evidence type="ECO:0000313" key="3">
    <source>
        <dbReference type="Proteomes" id="UP000499080"/>
    </source>
</evidence>
<name>A0A4Y2UPR0_ARAVE</name>
<keyword evidence="3" id="KW-1185">Reference proteome</keyword>
<protein>
    <submittedName>
        <fullName evidence="2">Uncharacterized protein</fullName>
    </submittedName>
</protein>
<proteinExistence type="predicted"/>
<feature type="non-terminal residue" evidence="2">
    <location>
        <position position="69"/>
    </location>
</feature>
<dbReference type="Proteomes" id="UP000499080">
    <property type="component" value="Unassembled WGS sequence"/>
</dbReference>
<gene>
    <name evidence="2" type="ORF">AVEN_245226_1</name>
</gene>
<dbReference type="AlphaFoldDB" id="A0A4Y2UPR0"/>
<comment type="caution">
    <text evidence="2">The sequence shown here is derived from an EMBL/GenBank/DDBJ whole genome shotgun (WGS) entry which is preliminary data.</text>
</comment>
<reference evidence="2 3" key="1">
    <citation type="journal article" date="2019" name="Sci. Rep.">
        <title>Orb-weaving spider Araneus ventricosus genome elucidates the spidroin gene catalogue.</title>
        <authorList>
            <person name="Kono N."/>
            <person name="Nakamura H."/>
            <person name="Ohtoshi R."/>
            <person name="Moran D.A.P."/>
            <person name="Shinohara A."/>
            <person name="Yoshida Y."/>
            <person name="Fujiwara M."/>
            <person name="Mori M."/>
            <person name="Tomita M."/>
            <person name="Arakawa K."/>
        </authorList>
    </citation>
    <scope>NUCLEOTIDE SEQUENCE [LARGE SCALE GENOMIC DNA]</scope>
</reference>